<protein>
    <submittedName>
        <fullName evidence="1">Putative sensory transduction regulator</fullName>
    </submittedName>
</protein>
<name>A0A1G6NUR1_9MICO</name>
<dbReference type="AlphaFoldDB" id="A0A1G6NUR1"/>
<dbReference type="CDD" id="cd17511">
    <property type="entry name" value="YbjN_AmyR-like"/>
    <property type="match status" value="1"/>
</dbReference>
<dbReference type="OrthoDB" id="3256964at2"/>
<dbReference type="Proteomes" id="UP000199039">
    <property type="component" value="Unassembled WGS sequence"/>
</dbReference>
<sequence length="185" mass="20533">MSARQRAPWLARILAKGTGSAPDTAVHIPTELPTPLTRDRVGAYLTRRGYTFRLDDDDDITGTWDGNRFWFLLLGTQHEILQVRGRWHRPLADSGRLAVLQIINDWNRERIWPKAYLRAEPAGLALYTEVSVDFGPGATKNQLEQMVACGLGTSIQLFTSVSALLPPEDPDDLEGMDDNGAFGDG</sequence>
<dbReference type="EMBL" id="FMYH01000003">
    <property type="protein sequence ID" value="SDC70905.1"/>
    <property type="molecule type" value="Genomic_DNA"/>
</dbReference>
<evidence type="ECO:0000313" key="2">
    <source>
        <dbReference type="Proteomes" id="UP000199039"/>
    </source>
</evidence>
<organism evidence="1 2">
    <name type="scientific">Sanguibacter gelidistatuariae</name>
    <dbReference type="NCBI Taxonomy" id="1814289"/>
    <lineage>
        <taxon>Bacteria</taxon>
        <taxon>Bacillati</taxon>
        <taxon>Actinomycetota</taxon>
        <taxon>Actinomycetes</taxon>
        <taxon>Micrococcales</taxon>
        <taxon>Sanguibacteraceae</taxon>
        <taxon>Sanguibacter</taxon>
    </lineage>
</organism>
<gene>
    <name evidence="1" type="ORF">SAMN05216410_2224</name>
</gene>
<proteinExistence type="predicted"/>
<keyword evidence="2" id="KW-1185">Reference proteome</keyword>
<dbReference type="RefSeq" id="WP_093183148.1">
    <property type="nucleotide sequence ID" value="NZ_FMYH01000003.1"/>
</dbReference>
<dbReference type="InterPro" id="IPR019660">
    <property type="entry name" value="Put_sensory_transdc_reg_YbjN"/>
</dbReference>
<accession>A0A1G6NUR1</accession>
<reference evidence="1 2" key="1">
    <citation type="submission" date="2016-09" db="EMBL/GenBank/DDBJ databases">
        <authorList>
            <person name="Capua I."/>
            <person name="De Benedictis P."/>
            <person name="Joannis T."/>
            <person name="Lombin L.H."/>
            <person name="Cattoli G."/>
        </authorList>
    </citation>
    <scope>NUCLEOTIDE SEQUENCE [LARGE SCALE GENOMIC DNA]</scope>
    <source>
        <strain evidence="1 2">ISLP-3</strain>
    </source>
</reference>
<evidence type="ECO:0000313" key="1">
    <source>
        <dbReference type="EMBL" id="SDC70905.1"/>
    </source>
</evidence>
<dbReference type="Pfam" id="PF10722">
    <property type="entry name" value="YbjN"/>
    <property type="match status" value="1"/>
</dbReference>
<dbReference type="STRING" id="1814289.SAMN05216410_2224"/>